<keyword evidence="3" id="KW-0238">DNA-binding</keyword>
<name>A0A8T0NU95_PANVG</name>
<dbReference type="InterPro" id="IPR044810">
    <property type="entry name" value="WRKY_plant"/>
</dbReference>
<keyword evidence="4" id="KW-0804">Transcription</keyword>
<dbReference type="SMART" id="SM00774">
    <property type="entry name" value="WRKY"/>
    <property type="match status" value="1"/>
</dbReference>
<keyword evidence="9" id="KW-1185">Reference proteome</keyword>
<reference evidence="8" key="1">
    <citation type="submission" date="2020-05" db="EMBL/GenBank/DDBJ databases">
        <title>WGS assembly of Panicum virgatum.</title>
        <authorList>
            <person name="Lovell J.T."/>
            <person name="Jenkins J."/>
            <person name="Shu S."/>
            <person name="Juenger T.E."/>
            <person name="Schmutz J."/>
        </authorList>
    </citation>
    <scope>NUCLEOTIDE SEQUENCE</scope>
    <source>
        <strain evidence="8">AP13</strain>
    </source>
</reference>
<feature type="region of interest" description="Disordered" evidence="6">
    <location>
        <begin position="149"/>
        <end position="169"/>
    </location>
</feature>
<accession>A0A8T0NU95</accession>
<dbReference type="PANTHER" id="PTHR32096:SF146">
    <property type="entry name" value="WRKY TRANSCRIPTION FACTOR 19-RELATED"/>
    <property type="match status" value="1"/>
</dbReference>
<dbReference type="GO" id="GO:0005634">
    <property type="term" value="C:nucleus"/>
    <property type="evidence" value="ECO:0007669"/>
    <property type="project" value="UniProtKB-SubCell"/>
</dbReference>
<keyword evidence="5" id="KW-0539">Nucleus</keyword>
<dbReference type="GO" id="GO:0003700">
    <property type="term" value="F:DNA-binding transcription factor activity"/>
    <property type="evidence" value="ECO:0007669"/>
    <property type="project" value="InterPro"/>
</dbReference>
<feature type="region of interest" description="Disordered" evidence="6">
    <location>
        <begin position="67"/>
        <end position="121"/>
    </location>
</feature>
<evidence type="ECO:0000259" key="7">
    <source>
        <dbReference type="PROSITE" id="PS50811"/>
    </source>
</evidence>
<evidence type="ECO:0000256" key="2">
    <source>
        <dbReference type="ARBA" id="ARBA00023015"/>
    </source>
</evidence>
<sequence>MASSGGDVPAERAAAAANDLVEARDGAASLRTFLLELDDQRAPWAQRVVDAVLSRLSSAMSALDVGGAATGGGRSPATGSGSGGASRPQQSVSYSSRNTKDKKRSLSRRSQRPSDKKITTTLEDGHVWRKYGQKEIQNSPYPRSYYRCTHSSSQGCNAKRQVQRSEADPSKHVVTYYGEHTCRDPSTIPLVVHAAGAAPDDRANNLISFGHSGASDSSAAATGAYSSSQYLAMGGRSTAGDQLSTSWCTSDDMFSSSAGSFMQVDELISAVVGSAGVTSTATAGSAALDRGGLGGMAGGGGGNASFPPSPNGLAGFVVGSLGSIGGDDDDLFSMDP</sequence>
<comment type="subcellular location">
    <subcellularLocation>
        <location evidence="1">Nucleus</location>
    </subcellularLocation>
</comment>
<evidence type="ECO:0000313" key="9">
    <source>
        <dbReference type="Proteomes" id="UP000823388"/>
    </source>
</evidence>
<dbReference type="PROSITE" id="PS50811">
    <property type="entry name" value="WRKY"/>
    <property type="match status" value="1"/>
</dbReference>
<evidence type="ECO:0000256" key="5">
    <source>
        <dbReference type="ARBA" id="ARBA00023242"/>
    </source>
</evidence>
<comment type="caution">
    <text evidence="8">The sequence shown here is derived from an EMBL/GenBank/DDBJ whole genome shotgun (WGS) entry which is preliminary data.</text>
</comment>
<evidence type="ECO:0000256" key="6">
    <source>
        <dbReference type="SAM" id="MobiDB-lite"/>
    </source>
</evidence>
<evidence type="ECO:0000256" key="4">
    <source>
        <dbReference type="ARBA" id="ARBA00023163"/>
    </source>
</evidence>
<dbReference type="AlphaFoldDB" id="A0A8T0NU95"/>
<feature type="domain" description="WRKY" evidence="7">
    <location>
        <begin position="117"/>
        <end position="185"/>
    </location>
</feature>
<dbReference type="EMBL" id="CM029053">
    <property type="protein sequence ID" value="KAG2552115.1"/>
    <property type="molecule type" value="Genomic_DNA"/>
</dbReference>
<evidence type="ECO:0000256" key="1">
    <source>
        <dbReference type="ARBA" id="ARBA00004123"/>
    </source>
</evidence>
<protein>
    <recommendedName>
        <fullName evidence="7">WRKY domain-containing protein</fullName>
    </recommendedName>
</protein>
<dbReference type="SUPFAM" id="SSF118290">
    <property type="entry name" value="WRKY DNA-binding domain"/>
    <property type="match status" value="1"/>
</dbReference>
<feature type="compositionally biased region" description="Basic residues" evidence="6">
    <location>
        <begin position="100"/>
        <end position="111"/>
    </location>
</feature>
<feature type="compositionally biased region" description="Basic and acidic residues" evidence="6">
    <location>
        <begin position="112"/>
        <end position="121"/>
    </location>
</feature>
<proteinExistence type="predicted"/>
<evidence type="ECO:0000256" key="3">
    <source>
        <dbReference type="ARBA" id="ARBA00023125"/>
    </source>
</evidence>
<dbReference type="Proteomes" id="UP000823388">
    <property type="component" value="Chromosome 9K"/>
</dbReference>
<gene>
    <name evidence="8" type="ORF">PVAP13_9KG433300</name>
</gene>
<evidence type="ECO:0000313" key="8">
    <source>
        <dbReference type="EMBL" id="KAG2552115.1"/>
    </source>
</evidence>
<feature type="compositionally biased region" description="Gly residues" evidence="6">
    <location>
        <begin position="68"/>
        <end position="84"/>
    </location>
</feature>
<organism evidence="8 9">
    <name type="scientific">Panicum virgatum</name>
    <name type="common">Blackwell switchgrass</name>
    <dbReference type="NCBI Taxonomy" id="38727"/>
    <lineage>
        <taxon>Eukaryota</taxon>
        <taxon>Viridiplantae</taxon>
        <taxon>Streptophyta</taxon>
        <taxon>Embryophyta</taxon>
        <taxon>Tracheophyta</taxon>
        <taxon>Spermatophyta</taxon>
        <taxon>Magnoliopsida</taxon>
        <taxon>Liliopsida</taxon>
        <taxon>Poales</taxon>
        <taxon>Poaceae</taxon>
        <taxon>PACMAD clade</taxon>
        <taxon>Panicoideae</taxon>
        <taxon>Panicodae</taxon>
        <taxon>Paniceae</taxon>
        <taxon>Panicinae</taxon>
        <taxon>Panicum</taxon>
        <taxon>Panicum sect. Hiantes</taxon>
    </lineage>
</organism>
<dbReference type="Pfam" id="PF03106">
    <property type="entry name" value="WRKY"/>
    <property type="match status" value="1"/>
</dbReference>
<dbReference type="GO" id="GO:0000976">
    <property type="term" value="F:transcription cis-regulatory region binding"/>
    <property type="evidence" value="ECO:0007669"/>
    <property type="project" value="TreeGrafter"/>
</dbReference>
<dbReference type="InterPro" id="IPR036576">
    <property type="entry name" value="WRKY_dom_sf"/>
</dbReference>
<dbReference type="InterPro" id="IPR003657">
    <property type="entry name" value="WRKY_dom"/>
</dbReference>
<dbReference type="PANTHER" id="PTHR32096">
    <property type="entry name" value="WRKY TRANSCRIPTION FACTOR 30-RELATED-RELATED"/>
    <property type="match status" value="1"/>
</dbReference>
<dbReference type="Gene3D" id="2.20.25.80">
    <property type="entry name" value="WRKY domain"/>
    <property type="match status" value="1"/>
</dbReference>
<keyword evidence="2" id="KW-0805">Transcription regulation</keyword>